<dbReference type="PANTHER" id="PTHR11686">
    <property type="entry name" value="GAMMA GLUTAMYL TRANSPEPTIDASE"/>
    <property type="match status" value="1"/>
</dbReference>
<reference evidence="4" key="1">
    <citation type="submission" date="2021-02" db="EMBL/GenBank/DDBJ databases">
        <authorList>
            <person name="Nowell W R."/>
        </authorList>
    </citation>
    <scope>NUCLEOTIDE SEQUENCE</scope>
</reference>
<feature type="non-terminal residue" evidence="4">
    <location>
        <position position="1"/>
    </location>
</feature>
<dbReference type="PROSITE" id="PS00462">
    <property type="entry name" value="G_GLU_TRANSPEPTIDASE"/>
    <property type="match status" value="1"/>
</dbReference>
<evidence type="ECO:0000256" key="3">
    <source>
        <dbReference type="PIRSR" id="PIRSR600101-2"/>
    </source>
</evidence>
<dbReference type="PANTHER" id="PTHR11686:SF9">
    <property type="entry name" value="RE13973P"/>
    <property type="match status" value="1"/>
</dbReference>
<comment type="caution">
    <text evidence="4">The sequence shown here is derived from an EMBL/GenBank/DDBJ whole genome shotgun (WGS) entry which is preliminary data.</text>
</comment>
<comment type="similarity">
    <text evidence="1">Belongs to the gamma-glutamyltransferase family.</text>
</comment>
<dbReference type="Gene3D" id="1.10.246.130">
    <property type="match status" value="1"/>
</dbReference>
<accession>A0A8S3GYQ5</accession>
<feature type="binding site" evidence="3">
    <location>
        <begin position="59"/>
        <end position="61"/>
    </location>
    <ligand>
        <name>L-glutamate</name>
        <dbReference type="ChEBI" id="CHEBI:29985"/>
    </ligand>
</feature>
<gene>
    <name evidence="4" type="ORF">SMN809_LOCUS66060</name>
</gene>
<dbReference type="InterPro" id="IPR043138">
    <property type="entry name" value="GGT_lsub"/>
</dbReference>
<protein>
    <recommendedName>
        <fullName evidence="6">Gamma-glutamyltransferase</fullName>
    </recommendedName>
</protein>
<dbReference type="SUPFAM" id="SSF56235">
    <property type="entry name" value="N-terminal nucleophile aminohydrolases (Ntn hydrolases)"/>
    <property type="match status" value="1"/>
</dbReference>
<dbReference type="InterPro" id="IPR029055">
    <property type="entry name" value="Ntn_hydrolases_N"/>
</dbReference>
<evidence type="ECO:0000256" key="2">
    <source>
        <dbReference type="PIRSR" id="PIRSR600101-1"/>
    </source>
</evidence>
<sequence length="75" mass="8361">LLSLILSPEYAEEIRERINEHKTQPLAYYEPMFEPQTDHGTSHCSIIDSDGNAVAVTSTINTDFGAFVYGRNTGK</sequence>
<dbReference type="AlphaFoldDB" id="A0A8S3GYQ5"/>
<feature type="active site" description="Nucleophile" evidence="2">
    <location>
        <position position="41"/>
    </location>
</feature>
<dbReference type="GO" id="GO:0005886">
    <property type="term" value="C:plasma membrane"/>
    <property type="evidence" value="ECO:0007669"/>
    <property type="project" value="TreeGrafter"/>
</dbReference>
<dbReference type="InterPro" id="IPR043137">
    <property type="entry name" value="GGT_ssub_C"/>
</dbReference>
<dbReference type="EMBL" id="CAJOBI010312600">
    <property type="protein sequence ID" value="CAF5172178.1"/>
    <property type="molecule type" value="Genomic_DNA"/>
</dbReference>
<organism evidence="4 5">
    <name type="scientific">Rotaria magnacalcarata</name>
    <dbReference type="NCBI Taxonomy" id="392030"/>
    <lineage>
        <taxon>Eukaryota</taxon>
        <taxon>Metazoa</taxon>
        <taxon>Spiralia</taxon>
        <taxon>Gnathifera</taxon>
        <taxon>Rotifera</taxon>
        <taxon>Eurotatoria</taxon>
        <taxon>Bdelloidea</taxon>
        <taxon>Philodinida</taxon>
        <taxon>Philodinidae</taxon>
        <taxon>Rotaria</taxon>
    </lineage>
</organism>
<dbReference type="Gene3D" id="3.60.20.40">
    <property type="match status" value="1"/>
</dbReference>
<dbReference type="Pfam" id="PF01019">
    <property type="entry name" value="G_glu_transpept"/>
    <property type="match status" value="1"/>
</dbReference>
<name>A0A8S3GYQ5_9BILA</name>
<dbReference type="InterPro" id="IPR000101">
    <property type="entry name" value="GGT_peptidase"/>
</dbReference>
<evidence type="ECO:0000313" key="5">
    <source>
        <dbReference type="Proteomes" id="UP000676336"/>
    </source>
</evidence>
<evidence type="ECO:0000313" key="4">
    <source>
        <dbReference type="EMBL" id="CAF5172178.1"/>
    </source>
</evidence>
<dbReference type="Proteomes" id="UP000676336">
    <property type="component" value="Unassembled WGS sequence"/>
</dbReference>
<evidence type="ECO:0000256" key="1">
    <source>
        <dbReference type="ARBA" id="ARBA00009381"/>
    </source>
</evidence>
<evidence type="ECO:0008006" key="6">
    <source>
        <dbReference type="Google" id="ProtNLM"/>
    </source>
</evidence>
<dbReference type="GO" id="GO:0006751">
    <property type="term" value="P:glutathione catabolic process"/>
    <property type="evidence" value="ECO:0007669"/>
    <property type="project" value="InterPro"/>
</dbReference>
<proteinExistence type="inferred from homology"/>
<dbReference type="InterPro" id="IPR055262">
    <property type="entry name" value="GGT_CS"/>
</dbReference>
<dbReference type="GO" id="GO:0036374">
    <property type="term" value="F:glutathione hydrolase activity"/>
    <property type="evidence" value="ECO:0007669"/>
    <property type="project" value="InterPro"/>
</dbReference>